<accession>A0A9P1BE97</accession>
<dbReference type="SUPFAM" id="SSF46626">
    <property type="entry name" value="Cytochrome c"/>
    <property type="match status" value="1"/>
</dbReference>
<feature type="signal peptide" evidence="5">
    <location>
        <begin position="1"/>
        <end position="28"/>
    </location>
</feature>
<dbReference type="PANTHER" id="PTHR38478:SF1">
    <property type="entry name" value="ZINC DEPENDENT METALLOPROTEASE DOMAIN LIPOPROTEIN"/>
    <property type="match status" value="1"/>
</dbReference>
<reference evidence="8" key="2">
    <citation type="submission" date="2024-04" db="EMBL/GenBank/DDBJ databases">
        <authorList>
            <person name="Chen Y."/>
            <person name="Shah S."/>
            <person name="Dougan E. K."/>
            <person name="Thang M."/>
            <person name="Chan C."/>
        </authorList>
    </citation>
    <scope>NUCLEOTIDE SEQUENCE [LARGE SCALE GENOMIC DNA]</scope>
</reference>
<dbReference type="Pfam" id="PF21419">
    <property type="entry name" value="RoxA-like_Cyt-c"/>
    <property type="match status" value="1"/>
</dbReference>
<dbReference type="PROSITE" id="PS51007">
    <property type="entry name" value="CYTC"/>
    <property type="match status" value="2"/>
</dbReference>
<dbReference type="InterPro" id="IPR034032">
    <property type="entry name" value="Zn_MMP-like_bac"/>
</dbReference>
<evidence type="ECO:0000313" key="10">
    <source>
        <dbReference type="Proteomes" id="UP001152797"/>
    </source>
</evidence>
<dbReference type="GO" id="GO:0008237">
    <property type="term" value="F:metallopeptidase activity"/>
    <property type="evidence" value="ECO:0007669"/>
    <property type="project" value="InterPro"/>
</dbReference>
<dbReference type="GO" id="GO:0009055">
    <property type="term" value="F:electron transfer activity"/>
    <property type="evidence" value="ECO:0007669"/>
    <property type="project" value="InterPro"/>
</dbReference>
<feature type="domain" description="Cytochrome c" evidence="6">
    <location>
        <begin position="1007"/>
        <end position="1177"/>
    </location>
</feature>
<evidence type="ECO:0000256" key="1">
    <source>
        <dbReference type="ARBA" id="ARBA00022617"/>
    </source>
</evidence>
<keyword evidence="2 4" id="KW-0479">Metal-binding</keyword>
<dbReference type="Proteomes" id="UP001152797">
    <property type="component" value="Unassembled WGS sequence"/>
</dbReference>
<dbReference type="EMBL" id="CAMXCT020000001">
    <property type="protein sequence ID" value="CAL1125012.1"/>
    <property type="molecule type" value="Genomic_DNA"/>
</dbReference>
<feature type="domain" description="Cytochrome c" evidence="6">
    <location>
        <begin position="1188"/>
        <end position="1367"/>
    </location>
</feature>
<dbReference type="EMBL" id="CAMXCT010000001">
    <property type="protein sequence ID" value="CAI3971637.1"/>
    <property type="molecule type" value="Genomic_DNA"/>
</dbReference>
<dbReference type="OrthoDB" id="416909at2759"/>
<sequence length="1367" mass="153219">MPTGHSRIVKCCVCLAAAVLAQPALSYAADEEPEGAPKVAVVEAVDSDIAKGEDKPKYPPFSDVVKEPKTTEGLLKLHESKSKLFAELSPSQFDQDYIVVISIARGIAQGSLLGGMSWGFGDDWIWQFRRVDDKVHVVRRNVRFTADSGSPSEEAVKHAYTDSILFSLPIAAMNGSNVVVDLTPVFFSDLPQIGSVMPGFHFAADKSTWSQVSGFSNNVEIEVAATYASGGMADIDTVPDSRGATINVHYSISKLPKTSYKPRLADDRVGYFLTVVKDFSKEGDLDRFVRYINRWDLEKADSSAELSPPKKPIIFYLEKTIPYAYRKPIREGIEEWNKAFEKAGFLNAIEVRQQSESDTWEPEDINYNTFRWITSSAGFAMGPSRVNPLTGQILDADIIFDADFIEHWKMEQETFTPESIAAMTGGPLNLQDYRKQMDAVPSHLRSWANCRCDRHHALADELSLGSAVLNVHAASEGASEADTQKLIMQGLKEVTMHEVGHTLGLRHNFKASTYYTLDELNDPEKTSKTGLLASVMDYAPANIRKKGDPQGDFYSTTIGPYDEWAIEYGYKPLSGGTNGEVEELKKIATRCGEPGLTFSTDEDTRGIDSDPLSNRFDLGKDPIEYAKLRAELISSLWPDLVDRLVDDGDGYQKARRAFGVLLGNHGRAMFFASRFVGGVYVHRDHKGDENAKAPFEVVTAEKQREALALLEEQVFSDEPFNFPPDLYNHLAATRWNHWGLPDQERLDYPVHEVILMWQDRIFDQLLSSLTLTRLHDSELKVDGEAEAFTTAELLERLTNMVFAEVDSMEAGEYDNKNAAISSLRRNLQRRYLEHLAMLALGNTNAPEDCQTVASLQLELLGDRIDEVVESDIELDTYTLAHLIDTSRRIGQVLDARIELAALRRNVMGRRFFLFGLVIVGSVCGVRAADLDISDIEPDPAKGFEILMTVPMSDPLMKVEDLDRIWMVWEPELRKQAESATPEERREMLFTRYGWVERDFDDSGLPIGYIDDGEGNLVNNCLSCHGGKVAGMNYPGLGNSHFDLTTLVTDIVRLQAMDRGEEFEEIESIKATFGTPYNMAKGVSNATMFAFILGALRDQHLDLRDKPTDPSSILVHNDLIAPPWWHYKHKDKLYCDSFGGKSHRAIMPFTMSPGNTGEDIRGWEDEFVHIKAYIESVEPPKYPFDIDTELAEKGRLAFNDTCARCHGSYGEERDYPNVVVPIKEIGTDRVRFDALPSFAINGGNYNWFSNYGKNRLDPRKVGYIAQPLDGIWAKAPYFHNGSVPTLHGVLNSADRPTVWRRVDEGYDQEQVGLVYETVESVPEGLNSTEHRSWYDTTTHSHGNGGHLFPDEELDAEEKIAVIEYLKTL</sequence>
<name>A0A9P1BE97_9DINO</name>
<evidence type="ECO:0000313" key="8">
    <source>
        <dbReference type="EMBL" id="CAL1125012.1"/>
    </source>
</evidence>
<reference evidence="7" key="1">
    <citation type="submission" date="2022-10" db="EMBL/GenBank/DDBJ databases">
        <authorList>
            <person name="Chen Y."/>
            <person name="Dougan E. K."/>
            <person name="Chan C."/>
            <person name="Rhodes N."/>
            <person name="Thang M."/>
        </authorList>
    </citation>
    <scope>NUCLEOTIDE SEQUENCE</scope>
</reference>
<dbReference type="SUPFAM" id="SSF55486">
    <property type="entry name" value="Metalloproteases ('zincins'), catalytic domain"/>
    <property type="match status" value="1"/>
</dbReference>
<dbReference type="InterPro" id="IPR036909">
    <property type="entry name" value="Cyt_c-like_dom_sf"/>
</dbReference>
<keyword evidence="1 4" id="KW-0349">Heme</keyword>
<dbReference type="InterPro" id="IPR033413">
    <property type="entry name" value="DUF5117"/>
</dbReference>
<feature type="chain" id="PRO_5043269368" evidence="5">
    <location>
        <begin position="29"/>
        <end position="1367"/>
    </location>
</feature>
<comment type="caution">
    <text evidence="7">The sequence shown here is derived from an EMBL/GenBank/DDBJ whole genome shotgun (WGS) entry which is preliminary data.</text>
</comment>
<dbReference type="GO" id="GO:0020037">
    <property type="term" value="F:heme binding"/>
    <property type="evidence" value="ECO:0007669"/>
    <property type="project" value="InterPro"/>
</dbReference>
<proteinExistence type="predicted"/>
<dbReference type="Gene3D" id="1.10.760.10">
    <property type="entry name" value="Cytochrome c-like domain"/>
    <property type="match status" value="1"/>
</dbReference>
<protein>
    <submittedName>
        <fullName evidence="9">Uncharacterized protein y4iM</fullName>
    </submittedName>
</protein>
<evidence type="ECO:0000256" key="3">
    <source>
        <dbReference type="ARBA" id="ARBA00023004"/>
    </source>
</evidence>
<evidence type="ECO:0000256" key="4">
    <source>
        <dbReference type="PROSITE-ProRule" id="PRU00433"/>
    </source>
</evidence>
<organism evidence="7">
    <name type="scientific">Cladocopium goreaui</name>
    <dbReference type="NCBI Taxonomy" id="2562237"/>
    <lineage>
        <taxon>Eukaryota</taxon>
        <taxon>Sar</taxon>
        <taxon>Alveolata</taxon>
        <taxon>Dinophyceae</taxon>
        <taxon>Suessiales</taxon>
        <taxon>Symbiodiniaceae</taxon>
        <taxon>Cladocopium</taxon>
    </lineage>
</organism>
<evidence type="ECO:0000256" key="2">
    <source>
        <dbReference type="ARBA" id="ARBA00022723"/>
    </source>
</evidence>
<dbReference type="EMBL" id="CAMXCT030000001">
    <property type="protein sequence ID" value="CAL4758949.1"/>
    <property type="molecule type" value="Genomic_DNA"/>
</dbReference>
<dbReference type="InterPro" id="IPR024079">
    <property type="entry name" value="MetalloPept_cat_dom_sf"/>
</dbReference>
<dbReference type="PANTHER" id="PTHR38478">
    <property type="entry name" value="PEPTIDASE M1A AND M12B"/>
    <property type="match status" value="1"/>
</dbReference>
<keyword evidence="5" id="KW-0732">Signal</keyword>
<evidence type="ECO:0000256" key="5">
    <source>
        <dbReference type="SAM" id="SignalP"/>
    </source>
</evidence>
<gene>
    <name evidence="7" type="ORF">C1SCF055_LOCUS227</name>
</gene>
<evidence type="ECO:0000313" key="7">
    <source>
        <dbReference type="EMBL" id="CAI3971637.1"/>
    </source>
</evidence>
<dbReference type="CDD" id="cd04276">
    <property type="entry name" value="ZnMc_MMP_like_2"/>
    <property type="match status" value="1"/>
</dbReference>
<dbReference type="InterPro" id="IPR032534">
    <property type="entry name" value="EcxA_zinc-bd"/>
</dbReference>
<keyword evidence="10" id="KW-1185">Reference proteome</keyword>
<dbReference type="GO" id="GO:0046872">
    <property type="term" value="F:metal ion binding"/>
    <property type="evidence" value="ECO:0007669"/>
    <property type="project" value="UniProtKB-KW"/>
</dbReference>
<dbReference type="Pfam" id="PF16313">
    <property type="entry name" value="DUF4953"/>
    <property type="match status" value="1"/>
</dbReference>
<dbReference type="InterPro" id="IPR009056">
    <property type="entry name" value="Cyt_c-like_dom"/>
</dbReference>
<dbReference type="Pfam" id="PF17148">
    <property type="entry name" value="DUF5117"/>
    <property type="match status" value="1"/>
</dbReference>
<evidence type="ECO:0000259" key="6">
    <source>
        <dbReference type="PROSITE" id="PS51007"/>
    </source>
</evidence>
<keyword evidence="3 4" id="KW-0408">Iron</keyword>
<dbReference type="Gene3D" id="3.40.390.10">
    <property type="entry name" value="Collagenase (Catalytic Domain)"/>
    <property type="match status" value="1"/>
</dbReference>
<evidence type="ECO:0000313" key="9">
    <source>
        <dbReference type="EMBL" id="CAL4758949.1"/>
    </source>
</evidence>